<reference evidence="2 3" key="1">
    <citation type="journal article" date="2018" name="Nat. Biotechnol.">
        <title>A standardized bacterial taxonomy based on genome phylogeny substantially revises the tree of life.</title>
        <authorList>
            <person name="Parks D.H."/>
            <person name="Chuvochina M."/>
            <person name="Waite D.W."/>
            <person name="Rinke C."/>
            <person name="Skarshewski A."/>
            <person name="Chaumeil P.A."/>
            <person name="Hugenholtz P."/>
        </authorList>
    </citation>
    <scope>NUCLEOTIDE SEQUENCE [LARGE SCALE GENOMIC DNA]</scope>
    <source>
        <strain evidence="2">UBA12021</strain>
    </source>
</reference>
<keyword evidence="1" id="KW-0472">Membrane</keyword>
<dbReference type="AlphaFoldDB" id="A0A656PLG6"/>
<feature type="transmembrane region" description="Helical" evidence="1">
    <location>
        <begin position="98"/>
        <end position="116"/>
    </location>
</feature>
<evidence type="ECO:0008006" key="4">
    <source>
        <dbReference type="Google" id="ProtNLM"/>
    </source>
</evidence>
<sequence length="143" mass="17046">MYIILTEMGHLSLSLLIGYACFKIFRRISGFVPALLSGFFVDFDHLIDYFIHKGLSFDVSNFISGRHYHETNTSYIFFHSWELVLFLGVLTYYSKKKYIWCPLVLGLTFHLLWDYLTNPVHWYTYFFTARYLLGFALDKLFVF</sequence>
<dbReference type="EMBL" id="DQFB01000003">
    <property type="protein sequence ID" value="HCQ40258.1"/>
    <property type="molecule type" value="Genomic_DNA"/>
</dbReference>
<evidence type="ECO:0000313" key="2">
    <source>
        <dbReference type="EMBL" id="HCQ40258.1"/>
    </source>
</evidence>
<proteinExistence type="predicted"/>
<keyword evidence="1" id="KW-1133">Transmembrane helix</keyword>
<keyword evidence="1" id="KW-0812">Transmembrane</keyword>
<feature type="transmembrane region" description="Helical" evidence="1">
    <location>
        <begin position="75"/>
        <end position="93"/>
    </location>
</feature>
<comment type="caution">
    <text evidence="2">The sequence shown here is derived from an EMBL/GenBank/DDBJ whole genome shotgun (WGS) entry which is preliminary data.</text>
</comment>
<organism evidence="2 3">
    <name type="scientific">candidate division WWE3 bacterium</name>
    <dbReference type="NCBI Taxonomy" id="2053526"/>
    <lineage>
        <taxon>Bacteria</taxon>
        <taxon>Katanobacteria</taxon>
    </lineage>
</organism>
<protein>
    <recommendedName>
        <fullName evidence="4">Metal-dependent hydrolase</fullName>
    </recommendedName>
</protein>
<evidence type="ECO:0000313" key="3">
    <source>
        <dbReference type="Proteomes" id="UP000262056"/>
    </source>
</evidence>
<gene>
    <name evidence="2" type="ORF">DIU24_00935</name>
</gene>
<evidence type="ECO:0000256" key="1">
    <source>
        <dbReference type="SAM" id="Phobius"/>
    </source>
</evidence>
<name>A0A656PLG6_UNCKA</name>
<dbReference type="Proteomes" id="UP000262056">
    <property type="component" value="Unassembled WGS sequence"/>
</dbReference>
<accession>A0A656PLG6</accession>